<sequence>MSGDENNDFYKNLLIGRIGEQILESIFAEAGAPLARFGIEANFPTLQYGLQRKMTGCEEKGTNLFLRRMPDYAFDSKGAPLLIEVKTSASRQYKTLSVEDYKAYEAWGSLIFIIYLGEDAPGIYVVRDWGKNHGGGYYAAAQSEKYGQSQSVAIYEDDRFKDLITKDLVDRHIGYFWEIVTTLNNDS</sequence>
<comment type="caution">
    <text evidence="1">The sequence shown here is derived from an EMBL/GenBank/DDBJ whole genome shotgun (WGS) entry which is preliminary data.</text>
</comment>
<dbReference type="Proteomes" id="UP000321079">
    <property type="component" value="Unassembled WGS sequence"/>
</dbReference>
<keyword evidence="2" id="KW-1185">Reference proteome</keyword>
<organism evidence="1 2">
    <name type="scientific">Gluconobacter kanchanaburiensis NBRC 103587</name>
    <dbReference type="NCBI Taxonomy" id="1307948"/>
    <lineage>
        <taxon>Bacteria</taxon>
        <taxon>Pseudomonadati</taxon>
        <taxon>Pseudomonadota</taxon>
        <taxon>Alphaproteobacteria</taxon>
        <taxon>Acetobacterales</taxon>
        <taxon>Acetobacteraceae</taxon>
        <taxon>Gluconobacter</taxon>
    </lineage>
</organism>
<evidence type="ECO:0000313" key="1">
    <source>
        <dbReference type="EMBL" id="GEK95062.1"/>
    </source>
</evidence>
<protein>
    <submittedName>
        <fullName evidence="1">Uncharacterized protein</fullName>
    </submittedName>
</protein>
<accession>A0A511B5S9</accession>
<name>A0A511B5S9_9PROT</name>
<dbReference type="EMBL" id="BJVA01000001">
    <property type="protein sequence ID" value="GEK95062.1"/>
    <property type="molecule type" value="Genomic_DNA"/>
</dbReference>
<proteinExistence type="predicted"/>
<dbReference type="RefSeq" id="WP_146858427.1">
    <property type="nucleotide sequence ID" value="NZ_BARK01000019.1"/>
</dbReference>
<reference evidence="1 2" key="1">
    <citation type="submission" date="2019-07" db="EMBL/GenBank/DDBJ databases">
        <title>Whole genome shotgun sequence of Gluconobacter kanchanaburiensis NBRC 103587.</title>
        <authorList>
            <person name="Hosoyama A."/>
            <person name="Uohara A."/>
            <person name="Ohji S."/>
            <person name="Ichikawa N."/>
        </authorList>
    </citation>
    <scope>NUCLEOTIDE SEQUENCE [LARGE SCALE GENOMIC DNA]</scope>
    <source>
        <strain evidence="1 2">NBRC 103587</strain>
    </source>
</reference>
<dbReference type="AlphaFoldDB" id="A0A511B5S9"/>
<evidence type="ECO:0000313" key="2">
    <source>
        <dbReference type="Proteomes" id="UP000321079"/>
    </source>
</evidence>
<gene>
    <name evidence="1" type="ORF">GKA01_02590</name>
</gene>